<dbReference type="InterPro" id="IPR023375">
    <property type="entry name" value="ADC_dom_sf"/>
</dbReference>
<sequence>MPLDAVPALPDGVRALRVRGESLVVTAFVDYAEGGLLAYHELLAAVVVRHGRGLALSITDIWVDSPESLAGGRALWGIPKDLATFEMAEPGVSEARVDGVLLSAASSRPRRGPTVPVPRVLRGRVVQTLAGSTVSTRITAGGRISRATAEWSFPPTGPLAWLGTRQALLSVSAEDFALTFGPKLSGS</sequence>
<dbReference type="SUPFAM" id="SSF160104">
    <property type="entry name" value="Acetoacetate decarboxylase-like"/>
    <property type="match status" value="1"/>
</dbReference>
<accession>A0A927K950</accession>
<evidence type="ECO:0000313" key="2">
    <source>
        <dbReference type="Proteomes" id="UP000616839"/>
    </source>
</evidence>
<dbReference type="Gene3D" id="2.40.400.10">
    <property type="entry name" value="Acetoacetate decarboxylase-like"/>
    <property type="match status" value="1"/>
</dbReference>
<protein>
    <submittedName>
        <fullName evidence="1">Acetoacetate decarboxylase family protein</fullName>
    </submittedName>
</protein>
<dbReference type="InterPro" id="IPR010451">
    <property type="entry name" value="Acetoacetate_decarboxylase"/>
</dbReference>
<dbReference type="Proteomes" id="UP000616839">
    <property type="component" value="Unassembled WGS sequence"/>
</dbReference>
<reference evidence="1" key="1">
    <citation type="submission" date="2020-09" db="EMBL/GenBank/DDBJ databases">
        <title>Nocardioides sp. strain MJB4 16S ribosomal RNA gene Genome sequencing and assembly.</title>
        <authorList>
            <person name="Kim I."/>
        </authorList>
    </citation>
    <scope>NUCLEOTIDE SEQUENCE</scope>
    <source>
        <strain evidence="1">MJB4</strain>
    </source>
</reference>
<name>A0A927K950_9ACTN</name>
<evidence type="ECO:0000313" key="1">
    <source>
        <dbReference type="EMBL" id="MBD8870041.1"/>
    </source>
</evidence>
<proteinExistence type="predicted"/>
<dbReference type="Pfam" id="PF06314">
    <property type="entry name" value="ADC"/>
    <property type="match status" value="1"/>
</dbReference>
<dbReference type="EMBL" id="JACYXZ010000003">
    <property type="protein sequence ID" value="MBD8870041.1"/>
    <property type="molecule type" value="Genomic_DNA"/>
</dbReference>
<organism evidence="1 2">
    <name type="scientific">Nocardioides donggukensis</name>
    <dbReference type="NCBI Taxonomy" id="2774019"/>
    <lineage>
        <taxon>Bacteria</taxon>
        <taxon>Bacillati</taxon>
        <taxon>Actinomycetota</taxon>
        <taxon>Actinomycetes</taxon>
        <taxon>Propionibacteriales</taxon>
        <taxon>Nocardioidaceae</taxon>
        <taxon>Nocardioides</taxon>
    </lineage>
</organism>
<gene>
    <name evidence="1" type="ORF">IE331_10445</name>
</gene>
<keyword evidence="2" id="KW-1185">Reference proteome</keyword>
<comment type="caution">
    <text evidence="1">The sequence shown here is derived from an EMBL/GenBank/DDBJ whole genome shotgun (WGS) entry which is preliminary data.</text>
</comment>
<dbReference type="AlphaFoldDB" id="A0A927K950"/>
<dbReference type="GO" id="GO:0016829">
    <property type="term" value="F:lyase activity"/>
    <property type="evidence" value="ECO:0007669"/>
    <property type="project" value="InterPro"/>
</dbReference>